<proteinExistence type="predicted"/>
<organism evidence="5 6">
    <name type="scientific">Leptobrachium leishanense</name>
    <name type="common">Leishan spiny toad</name>
    <dbReference type="NCBI Taxonomy" id="445787"/>
    <lineage>
        <taxon>Eukaryota</taxon>
        <taxon>Metazoa</taxon>
        <taxon>Chordata</taxon>
        <taxon>Craniata</taxon>
        <taxon>Vertebrata</taxon>
        <taxon>Euteleostomi</taxon>
        <taxon>Amphibia</taxon>
        <taxon>Batrachia</taxon>
        <taxon>Anura</taxon>
        <taxon>Pelobatoidea</taxon>
        <taxon>Megophryidae</taxon>
        <taxon>Leptobrachium</taxon>
    </lineage>
</organism>
<keyword evidence="1" id="KW-0560">Oxidoreductase</keyword>
<dbReference type="GeneTree" id="ENSGT00390000004280"/>
<dbReference type="PANTHER" id="PTHR46505">
    <property type="entry name" value="OXIDOREDUCTASE NAD-BINDING DOMAIN-CONTAINING PROTEIN 1"/>
    <property type="match status" value="1"/>
</dbReference>
<feature type="domain" description="FAD-binding FR-type" evidence="4">
    <location>
        <begin position="63"/>
        <end position="166"/>
    </location>
</feature>
<dbReference type="SUPFAM" id="SSF63380">
    <property type="entry name" value="Riboflavin synthase domain-like"/>
    <property type="match status" value="1"/>
</dbReference>
<dbReference type="InterPro" id="IPR013121">
    <property type="entry name" value="Fe_red_NAD-bd_6"/>
</dbReference>
<dbReference type="InterPro" id="IPR039261">
    <property type="entry name" value="FNR_nucleotide-bd"/>
</dbReference>
<dbReference type="GO" id="GO:0005739">
    <property type="term" value="C:mitochondrion"/>
    <property type="evidence" value="ECO:0007669"/>
    <property type="project" value="TreeGrafter"/>
</dbReference>
<evidence type="ECO:0000313" key="5">
    <source>
        <dbReference type="Ensembl" id="ENSLLEP00000020397.1"/>
    </source>
</evidence>
<feature type="compositionally biased region" description="Basic and acidic residues" evidence="3">
    <location>
        <begin position="297"/>
        <end position="311"/>
    </location>
</feature>
<dbReference type="Pfam" id="PF08030">
    <property type="entry name" value="NAD_binding_6"/>
    <property type="match status" value="1"/>
</dbReference>
<reference evidence="5" key="2">
    <citation type="submission" date="2025-09" db="UniProtKB">
        <authorList>
            <consortium name="Ensembl"/>
        </authorList>
    </citation>
    <scope>IDENTIFICATION</scope>
</reference>
<dbReference type="GO" id="GO:0016491">
    <property type="term" value="F:oxidoreductase activity"/>
    <property type="evidence" value="ECO:0007669"/>
    <property type="project" value="UniProtKB-KW"/>
</dbReference>
<dbReference type="PRINTS" id="PR00410">
    <property type="entry name" value="PHEHYDRXLASE"/>
</dbReference>
<accession>A0A8C5PFG7</accession>
<evidence type="ECO:0000256" key="1">
    <source>
        <dbReference type="ARBA" id="ARBA00023002"/>
    </source>
</evidence>
<dbReference type="Gene3D" id="3.40.50.80">
    <property type="entry name" value="Nucleotide-binding domain of ferredoxin-NADP reductase (FNR) module"/>
    <property type="match status" value="1"/>
</dbReference>
<dbReference type="Proteomes" id="UP000694569">
    <property type="component" value="Unplaced"/>
</dbReference>
<dbReference type="InterPro" id="IPR017938">
    <property type="entry name" value="Riboflavin_synthase-like_b-brl"/>
</dbReference>
<evidence type="ECO:0000313" key="6">
    <source>
        <dbReference type="Proteomes" id="UP000694569"/>
    </source>
</evidence>
<keyword evidence="2" id="KW-0520">NAD</keyword>
<feature type="region of interest" description="Disordered" evidence="3">
    <location>
        <begin position="279"/>
        <end position="324"/>
    </location>
</feature>
<dbReference type="Gene3D" id="2.40.30.10">
    <property type="entry name" value="Translation factors"/>
    <property type="match status" value="1"/>
</dbReference>
<reference evidence="5" key="1">
    <citation type="submission" date="2025-08" db="UniProtKB">
        <authorList>
            <consortium name="Ensembl"/>
        </authorList>
    </citation>
    <scope>IDENTIFICATION</scope>
</reference>
<keyword evidence="6" id="KW-1185">Reference proteome</keyword>
<dbReference type="InterPro" id="IPR017927">
    <property type="entry name" value="FAD-bd_FR_type"/>
</dbReference>
<evidence type="ECO:0000256" key="2">
    <source>
        <dbReference type="ARBA" id="ARBA00023027"/>
    </source>
</evidence>
<evidence type="ECO:0000256" key="3">
    <source>
        <dbReference type="SAM" id="MobiDB-lite"/>
    </source>
</evidence>
<dbReference type="CDD" id="cd00322">
    <property type="entry name" value="FNR_like"/>
    <property type="match status" value="1"/>
</dbReference>
<gene>
    <name evidence="5" type="primary">OXNAD1</name>
</gene>
<evidence type="ECO:0000259" key="4">
    <source>
        <dbReference type="PROSITE" id="PS51384"/>
    </source>
</evidence>
<dbReference type="PANTHER" id="PTHR46505:SF1">
    <property type="entry name" value="OXIDOREDUCTASE NAD-BINDING DOMAIN-CONTAINING PROTEIN 1"/>
    <property type="match status" value="1"/>
</dbReference>
<dbReference type="SUPFAM" id="SSF52343">
    <property type="entry name" value="Ferredoxin reductase-like, C-terminal NADP-linked domain"/>
    <property type="match status" value="1"/>
</dbReference>
<dbReference type="OrthoDB" id="436496at2759"/>
<dbReference type="PROSITE" id="PS51384">
    <property type="entry name" value="FAD_FR"/>
    <property type="match status" value="1"/>
</dbReference>
<name>A0A8C5PFG7_9ANUR</name>
<dbReference type="AlphaFoldDB" id="A0A8C5PFG7"/>
<protein>
    <submittedName>
        <fullName evidence="5">Oxidoreductase NAD binding domain containing 1</fullName>
    </submittedName>
</protein>
<sequence length="324" mass="35348">MALAAVSAAYQVLRGTTGIFTSHPTSLVWRTRALYARPVNRRNMTSKRKTDHLERTANTSRQEIISPAKVCGISNESATVKRVRLAVANSEFSFKAGQWVDLFIPGVSKVGGFSICSSPGLLQKEGILELAVKNNLHPPAHWIHTECSLGSEVTLRAGGDFYFDPQPTDSPVDLVLIGGGVGINPLFSILLHVADLHEIRKSTGEGFQMGSVKLYYSAKNTSELLFKKNILSLVNKFPGKITCNFHVTQQSSPICLELQPFITGGNHSLRIPRAVIQDPACSGSPESPARSANATDPCDHPEQPDPPERRIPPARPARWIPLQL</sequence>
<dbReference type="Ensembl" id="ENSLLET00000021199.1">
    <property type="protein sequence ID" value="ENSLLEP00000020397.1"/>
    <property type="gene ID" value="ENSLLEG00000012884.1"/>
</dbReference>
<dbReference type="InterPro" id="IPR052128">
    <property type="entry name" value="Oxidoreductase_NAD-binding"/>
</dbReference>